<dbReference type="Gene3D" id="1.20.140.40">
    <property type="entry name" value="Invertase/pectin methylesterase inhibitor family protein"/>
    <property type="match status" value="1"/>
</dbReference>
<proteinExistence type="inferred from homology"/>
<gene>
    <name evidence="8" type="ORF">JRO89_XS01G0297800</name>
</gene>
<dbReference type="Pfam" id="PF04043">
    <property type="entry name" value="PMEI"/>
    <property type="match status" value="1"/>
</dbReference>
<dbReference type="Gene3D" id="2.160.20.10">
    <property type="entry name" value="Single-stranded right-handed beta-helix, Pectin lyase-like"/>
    <property type="match status" value="2"/>
</dbReference>
<dbReference type="PANTHER" id="PTHR31707">
    <property type="entry name" value="PECTINESTERASE"/>
    <property type="match status" value="1"/>
</dbReference>
<evidence type="ECO:0000256" key="3">
    <source>
        <dbReference type="ARBA" id="ARBA00007786"/>
    </source>
</evidence>
<dbReference type="InterPro" id="IPR006501">
    <property type="entry name" value="Pectinesterase_inhib_dom"/>
</dbReference>
<dbReference type="SMART" id="SM00856">
    <property type="entry name" value="PMEI"/>
    <property type="match status" value="1"/>
</dbReference>
<dbReference type="CDD" id="cd15799">
    <property type="entry name" value="PMEI-like_4"/>
    <property type="match status" value="1"/>
</dbReference>
<protein>
    <recommendedName>
        <fullName evidence="7">Pectinesterase inhibitor domain-containing protein</fullName>
    </recommendedName>
</protein>
<name>A0ABQ8IM49_9ROSI</name>
<evidence type="ECO:0000256" key="1">
    <source>
        <dbReference type="ARBA" id="ARBA00005184"/>
    </source>
</evidence>
<evidence type="ECO:0000256" key="5">
    <source>
        <dbReference type="ARBA" id="ARBA00023085"/>
    </source>
</evidence>
<dbReference type="EMBL" id="JAFEMO010000001">
    <property type="protein sequence ID" value="KAH7577774.1"/>
    <property type="molecule type" value="Genomic_DNA"/>
</dbReference>
<dbReference type="InterPro" id="IPR012334">
    <property type="entry name" value="Pectin_lyas_fold"/>
</dbReference>
<sequence>MSSCTATTTFYLLLLAMVATAGCTRESEMVQAARAAVLQARNWARAYSIGPNDDLNYIHDGDHAHREALRECAGLYEVSESRLAELLVGGENYTVDDARAWLSGVLAYHSACLDGLEETGFDKSHAGAQNLSVLVGEALSLYAKHRGSRRPSGIWGDGFWARDMTFENTVGPHQAVALRVASDLSTDLDGIIHPKGWTEWKGSFALSTLYYAEYLNKGVGALTANRVKWNGFHVLNNAEEASPFTVSRFIHGENWIPETGVPFSLEI</sequence>
<comment type="pathway">
    <text evidence="1">Glycan metabolism; pectin degradation; 2-dehydro-3-deoxy-D-gluconate from pectin: step 1/5.</text>
</comment>
<dbReference type="Pfam" id="PF01095">
    <property type="entry name" value="Pectinesterase"/>
    <property type="match status" value="1"/>
</dbReference>
<comment type="similarity">
    <text evidence="3">In the C-terminal section; belongs to the pectinesterase family.</text>
</comment>
<accession>A0ABQ8IM49</accession>
<dbReference type="InterPro" id="IPR035513">
    <property type="entry name" value="Invertase/methylesterase_inhib"/>
</dbReference>
<dbReference type="SUPFAM" id="SSF51126">
    <property type="entry name" value="Pectin lyase-like"/>
    <property type="match status" value="1"/>
</dbReference>
<evidence type="ECO:0000313" key="8">
    <source>
        <dbReference type="EMBL" id="KAH7577774.1"/>
    </source>
</evidence>
<evidence type="ECO:0000256" key="2">
    <source>
        <dbReference type="ARBA" id="ARBA00006027"/>
    </source>
</evidence>
<evidence type="ECO:0000259" key="7">
    <source>
        <dbReference type="SMART" id="SM00856"/>
    </source>
</evidence>
<keyword evidence="4" id="KW-0378">Hydrolase</keyword>
<comment type="similarity">
    <text evidence="2">In the N-terminal section; belongs to the PMEI family.</text>
</comment>
<organism evidence="8 9">
    <name type="scientific">Xanthoceras sorbifolium</name>
    <dbReference type="NCBI Taxonomy" id="99658"/>
    <lineage>
        <taxon>Eukaryota</taxon>
        <taxon>Viridiplantae</taxon>
        <taxon>Streptophyta</taxon>
        <taxon>Embryophyta</taxon>
        <taxon>Tracheophyta</taxon>
        <taxon>Spermatophyta</taxon>
        <taxon>Magnoliopsida</taxon>
        <taxon>eudicotyledons</taxon>
        <taxon>Gunneridae</taxon>
        <taxon>Pentapetalae</taxon>
        <taxon>rosids</taxon>
        <taxon>malvids</taxon>
        <taxon>Sapindales</taxon>
        <taxon>Sapindaceae</taxon>
        <taxon>Xanthoceroideae</taxon>
        <taxon>Xanthoceras</taxon>
    </lineage>
</organism>
<evidence type="ECO:0000256" key="4">
    <source>
        <dbReference type="ARBA" id="ARBA00022801"/>
    </source>
</evidence>
<evidence type="ECO:0000256" key="6">
    <source>
        <dbReference type="SAM" id="SignalP"/>
    </source>
</evidence>
<feature type="signal peptide" evidence="6">
    <location>
        <begin position="1"/>
        <end position="23"/>
    </location>
</feature>
<dbReference type="InterPro" id="IPR000070">
    <property type="entry name" value="Pectinesterase_cat"/>
</dbReference>
<dbReference type="SUPFAM" id="SSF101148">
    <property type="entry name" value="Plant invertase/pectin methylesterase inhibitor"/>
    <property type="match status" value="1"/>
</dbReference>
<dbReference type="Proteomes" id="UP000827721">
    <property type="component" value="Unassembled WGS sequence"/>
</dbReference>
<feature type="chain" id="PRO_5046300523" description="Pectinesterase inhibitor domain-containing protein" evidence="6">
    <location>
        <begin position="24"/>
        <end position="267"/>
    </location>
</feature>
<dbReference type="InterPro" id="IPR011050">
    <property type="entry name" value="Pectin_lyase_fold/virulence"/>
</dbReference>
<reference evidence="8 9" key="1">
    <citation type="submission" date="2021-02" db="EMBL/GenBank/DDBJ databases">
        <title>Plant Genome Project.</title>
        <authorList>
            <person name="Zhang R.-G."/>
        </authorList>
    </citation>
    <scope>NUCLEOTIDE SEQUENCE [LARGE SCALE GENOMIC DNA]</scope>
    <source>
        <tissue evidence="8">Leaves</tissue>
    </source>
</reference>
<keyword evidence="6" id="KW-0732">Signal</keyword>
<keyword evidence="5" id="KW-0063">Aspartyl esterase</keyword>
<comment type="caution">
    <text evidence="8">The sequence shown here is derived from an EMBL/GenBank/DDBJ whole genome shotgun (WGS) entry which is preliminary data.</text>
</comment>
<keyword evidence="9" id="KW-1185">Reference proteome</keyword>
<evidence type="ECO:0000313" key="9">
    <source>
        <dbReference type="Proteomes" id="UP000827721"/>
    </source>
</evidence>
<feature type="domain" description="Pectinesterase inhibitor" evidence="7">
    <location>
        <begin position="25"/>
        <end position="141"/>
    </location>
</feature>